<name>A0A0B0P706_GOSAR</name>
<proteinExistence type="predicted"/>
<sequence length="26" mass="3086">MIYDPCKTMAKLWLRCVMCDNVKVHS</sequence>
<accession>A0A0B0P706</accession>
<dbReference type="AlphaFoldDB" id="A0A0B0P706"/>
<dbReference type="EMBL" id="KN422007">
    <property type="protein sequence ID" value="KHG22523.1"/>
    <property type="molecule type" value="Genomic_DNA"/>
</dbReference>
<reference evidence="2" key="1">
    <citation type="submission" date="2014-09" db="EMBL/GenBank/DDBJ databases">
        <authorList>
            <person name="Mudge J."/>
            <person name="Ramaraj T."/>
            <person name="Lindquist I.E."/>
            <person name="Bharti A.K."/>
            <person name="Sundararajan A."/>
            <person name="Cameron C.T."/>
            <person name="Woodward J.E."/>
            <person name="May G.D."/>
            <person name="Brubaker C."/>
            <person name="Broadhvest J."/>
            <person name="Wilkins T.A."/>
        </authorList>
    </citation>
    <scope>NUCLEOTIDE SEQUENCE</scope>
    <source>
        <strain evidence="2">cv. AKA8401</strain>
    </source>
</reference>
<organism evidence="1 2">
    <name type="scientific">Gossypium arboreum</name>
    <name type="common">Tree cotton</name>
    <name type="synonym">Gossypium nanking</name>
    <dbReference type="NCBI Taxonomy" id="29729"/>
    <lineage>
        <taxon>Eukaryota</taxon>
        <taxon>Viridiplantae</taxon>
        <taxon>Streptophyta</taxon>
        <taxon>Embryophyta</taxon>
        <taxon>Tracheophyta</taxon>
        <taxon>Spermatophyta</taxon>
        <taxon>Magnoliopsida</taxon>
        <taxon>eudicotyledons</taxon>
        <taxon>Gunneridae</taxon>
        <taxon>Pentapetalae</taxon>
        <taxon>rosids</taxon>
        <taxon>malvids</taxon>
        <taxon>Malvales</taxon>
        <taxon>Malvaceae</taxon>
        <taxon>Malvoideae</taxon>
        <taxon>Gossypium</taxon>
    </lineage>
</organism>
<dbReference type="Proteomes" id="UP000032142">
    <property type="component" value="Unassembled WGS sequence"/>
</dbReference>
<gene>
    <name evidence="1" type="ORF">F383_30210</name>
</gene>
<keyword evidence="2" id="KW-1185">Reference proteome</keyword>
<evidence type="ECO:0000313" key="2">
    <source>
        <dbReference type="Proteomes" id="UP000032142"/>
    </source>
</evidence>
<evidence type="ECO:0000313" key="1">
    <source>
        <dbReference type="EMBL" id="KHG22523.1"/>
    </source>
</evidence>
<protein>
    <submittedName>
        <fullName evidence="1">Uncharacterized protein</fullName>
    </submittedName>
</protein>